<dbReference type="AlphaFoldDB" id="A0A0X8P0Q6"/>
<dbReference type="Pfam" id="PF14279">
    <property type="entry name" value="HNH_5"/>
    <property type="match status" value="1"/>
</dbReference>
<protein>
    <submittedName>
        <fullName evidence="2">HNH endonuclease</fullName>
    </submittedName>
</protein>
<dbReference type="InterPro" id="IPR003615">
    <property type="entry name" value="HNH_nuc"/>
</dbReference>
<dbReference type="GO" id="GO:0004519">
    <property type="term" value="F:endonuclease activity"/>
    <property type="evidence" value="ECO:0007669"/>
    <property type="project" value="UniProtKB-KW"/>
</dbReference>
<dbReference type="Proteomes" id="UP000060602">
    <property type="component" value="Chromosome"/>
</dbReference>
<name>A0A0X8P0Q6_ALCXX</name>
<evidence type="ECO:0000313" key="3">
    <source>
        <dbReference type="Proteomes" id="UP000060602"/>
    </source>
</evidence>
<dbReference type="InterPro" id="IPR029471">
    <property type="entry name" value="HNH_5"/>
</dbReference>
<keyword evidence="2" id="KW-0255">Endonuclease</keyword>
<dbReference type="CDD" id="cd00085">
    <property type="entry name" value="HNHc"/>
    <property type="match status" value="1"/>
</dbReference>
<keyword evidence="2" id="KW-0378">Hydrolase</keyword>
<feature type="domain" description="HNH endonuclease 5" evidence="1">
    <location>
        <begin position="4"/>
        <end position="57"/>
    </location>
</feature>
<sequence>MKTCWLCPNPLEGDHRTGEHIIPSSIGGRKEVHDFICRSCNSTRGVAWEAELAKQFLWFSSAAGVKRGRGGTHPDFKVQTASGEKLRLRADSVLVLDGHDISTQESDNRIEVAIRANDSRTIKNLLKKIAVDHPEFDFKNATTRSEQVDNYLDEPLCMNFRYGGPAAGRSMVKSCLALLSEVDHIEKSNCARALAYLLDPSPEAPNPFYFFFDADLIENRPQDHLFHCVSVVAQPQEGRILGYVELFNFARLLILISDEYSGPAFQETYAIDPVEGKTLDLSVDFSLVGRLDDLPKIASEAPKMYLEAFQHTGKIVQALNDDRVRTLAISRASEGALKTLGLAPSAEEVPPELKDEWIRLFMLNLKPYIESTIKRAAP</sequence>
<gene>
    <name evidence="2" type="ORF">AL504_18045</name>
</gene>
<dbReference type="EMBL" id="CP014060">
    <property type="protein sequence ID" value="AMG37738.1"/>
    <property type="molecule type" value="Genomic_DNA"/>
</dbReference>
<keyword evidence="2" id="KW-0540">Nuclease</keyword>
<proteinExistence type="predicted"/>
<dbReference type="RefSeq" id="WP_021027212.1">
    <property type="nucleotide sequence ID" value="NZ_CP014060.2"/>
</dbReference>
<evidence type="ECO:0000259" key="1">
    <source>
        <dbReference type="Pfam" id="PF14279"/>
    </source>
</evidence>
<accession>A0A0X8P0Q6</accession>
<organism evidence="2 3">
    <name type="scientific">Alcaligenes xylosoxydans xylosoxydans</name>
    <name type="common">Achromobacter xylosoxidans</name>
    <dbReference type="NCBI Taxonomy" id="85698"/>
    <lineage>
        <taxon>Bacteria</taxon>
        <taxon>Pseudomonadati</taxon>
        <taxon>Pseudomonadota</taxon>
        <taxon>Betaproteobacteria</taxon>
        <taxon>Burkholderiales</taxon>
        <taxon>Alcaligenaceae</taxon>
        <taxon>Achromobacter</taxon>
    </lineage>
</organism>
<dbReference type="Gene3D" id="1.10.30.50">
    <property type="match status" value="1"/>
</dbReference>
<reference evidence="3" key="1">
    <citation type="submission" date="2015-12" db="EMBL/GenBank/DDBJ databases">
        <title>FDA dAtabase for Regulatory Grade micrObial Sequences (FDA-ARGOS): Supporting development and validation of Infectious Disease Dx tests.</title>
        <authorList>
            <person name="Case J."/>
            <person name="Tallon L."/>
            <person name="Sadzewicz L."/>
            <person name="Sengamalay N."/>
            <person name="Ott S."/>
            <person name="Godinez A."/>
            <person name="Nagaraj S."/>
            <person name="Nadendla S."/>
            <person name="Sichtig H."/>
        </authorList>
    </citation>
    <scope>NUCLEOTIDE SEQUENCE [LARGE SCALE GENOMIC DNA]</scope>
    <source>
        <strain evidence="3">FDAARGOS_147</strain>
    </source>
</reference>
<evidence type="ECO:0000313" key="2">
    <source>
        <dbReference type="EMBL" id="AMG37738.1"/>
    </source>
</evidence>